<dbReference type="InterPro" id="IPR001846">
    <property type="entry name" value="VWF_type-D"/>
</dbReference>
<protein>
    <recommendedName>
        <fullName evidence="2">VWFD domain-containing protein</fullName>
    </recommendedName>
</protein>
<dbReference type="Pfam" id="PF00094">
    <property type="entry name" value="VWD"/>
    <property type="match status" value="1"/>
</dbReference>
<reference evidence="3 4" key="1">
    <citation type="submission" date="2017-06" db="EMBL/GenBank/DDBJ databases">
        <title>A platform for efficient transgenesis in Macrostomum lignano, a flatworm model organism for stem cell research.</title>
        <authorList>
            <person name="Berezikov E."/>
        </authorList>
    </citation>
    <scope>NUCLEOTIDE SEQUENCE [LARGE SCALE GENOMIC DNA]</scope>
    <source>
        <strain evidence="3">DV1</strain>
        <tissue evidence="3">Whole organism</tissue>
    </source>
</reference>
<comment type="caution">
    <text evidence="3">The sequence shown here is derived from an EMBL/GenBank/DDBJ whole genome shotgun (WGS) entry which is preliminary data.</text>
</comment>
<dbReference type="Proteomes" id="UP000215902">
    <property type="component" value="Unassembled WGS sequence"/>
</dbReference>
<dbReference type="OrthoDB" id="6019304at2759"/>
<accession>A0A267DJN0</accession>
<dbReference type="AlphaFoldDB" id="A0A267DJN0"/>
<feature type="domain" description="VWFD" evidence="2">
    <location>
        <begin position="28"/>
        <end position="207"/>
    </location>
</feature>
<evidence type="ECO:0000256" key="1">
    <source>
        <dbReference type="SAM" id="SignalP"/>
    </source>
</evidence>
<feature type="chain" id="PRO_5012176141" description="VWFD domain-containing protein" evidence="1">
    <location>
        <begin position="25"/>
        <end position="207"/>
    </location>
</feature>
<keyword evidence="1" id="KW-0732">Signal</keyword>
<dbReference type="EMBL" id="NIVC01003850">
    <property type="protein sequence ID" value="PAA49538.1"/>
    <property type="molecule type" value="Genomic_DNA"/>
</dbReference>
<proteinExistence type="predicted"/>
<gene>
    <name evidence="3" type="ORF">BOX15_Mlig016097g8</name>
</gene>
<evidence type="ECO:0000259" key="2">
    <source>
        <dbReference type="PROSITE" id="PS51233"/>
    </source>
</evidence>
<dbReference type="PROSITE" id="PS51233">
    <property type="entry name" value="VWFD"/>
    <property type="match status" value="1"/>
</dbReference>
<feature type="signal peptide" evidence="1">
    <location>
        <begin position="1"/>
        <end position="24"/>
    </location>
</feature>
<sequence>MAAGQVPLLAALVCLAALSAPALAHSDCYASVGGARGHIYQFDGGRVTADPALGGCLKRDLLLTRSVADKDASSLCELEILASFKAVSGPSSGLSRLSAVTVKVDGKVYRLLAGRKLTVNGQLKSVPHGPDKGVRIFFSGEDLVLAHKRCNFWVGFDGDWTATYWLSGKYRGKLEGLAGDCDGHGKDEVGSWLSEAGCRPVKRKLDA</sequence>
<keyword evidence="4" id="KW-1185">Reference proteome</keyword>
<evidence type="ECO:0000313" key="4">
    <source>
        <dbReference type="Proteomes" id="UP000215902"/>
    </source>
</evidence>
<name>A0A267DJN0_9PLAT</name>
<organism evidence="3 4">
    <name type="scientific">Macrostomum lignano</name>
    <dbReference type="NCBI Taxonomy" id="282301"/>
    <lineage>
        <taxon>Eukaryota</taxon>
        <taxon>Metazoa</taxon>
        <taxon>Spiralia</taxon>
        <taxon>Lophotrochozoa</taxon>
        <taxon>Platyhelminthes</taxon>
        <taxon>Rhabditophora</taxon>
        <taxon>Macrostomorpha</taxon>
        <taxon>Macrostomida</taxon>
        <taxon>Macrostomidae</taxon>
        <taxon>Macrostomum</taxon>
    </lineage>
</organism>
<evidence type="ECO:0000313" key="3">
    <source>
        <dbReference type="EMBL" id="PAA49538.1"/>
    </source>
</evidence>